<keyword evidence="3" id="KW-0067">ATP-binding</keyword>
<keyword evidence="4" id="KW-1185">Reference proteome</keyword>
<proteinExistence type="predicted"/>
<sequence>MTSPANLAKQHVEGKQQVMREYMLRTRPGGVKGADHDALCDLLEIDDPSRVIFEQGRGRQAVVRVFPVNPLAKMRALTLEDLELDENGCIRIGSYYDGEPLRMRVHDPETGNAQRIIIFGTTGAGKSRALQAFLAACKRNGIVVHLADLKGGQSVPEATGNVATHVRTLKEAMGLLRAAVAKAENRFNRYADMGRSGFLINNPDPLEYVVIDEANRLLEKGSPFRAEAARLIKEIGRTGRSVGIGIVLAAQAGHLDELGGSDTLRAMLKEGEVILLRWSSQMMASLVGDGLLPAGENLQPIPKILGRARRIQRWGEPADRSKEKPNSQGMCYHLTSARPSSMARFFLVGSLAPHDGYDPVIRQLYGSAPPPGEPLTLIFPPPKDDKGGQKTADDGDDAGYGAGDEDDSESLPAMPRTLKDRVLAALESGPLSEADLLAALDEDGGKDAKRGSVRTTISTLRGEDKIAPKDASGLISLTLM</sequence>
<dbReference type="InterPro" id="IPR027417">
    <property type="entry name" value="P-loop_NTPase"/>
</dbReference>
<evidence type="ECO:0000259" key="2">
    <source>
        <dbReference type="SMART" id="SM00382"/>
    </source>
</evidence>
<dbReference type="EMBL" id="JBHSIZ010000005">
    <property type="protein sequence ID" value="MFC4955598.1"/>
    <property type="molecule type" value="Genomic_DNA"/>
</dbReference>
<organism evidence="3 4">
    <name type="scientific">Streptomyces mauvecolor</name>
    <dbReference type="NCBI Taxonomy" id="58345"/>
    <lineage>
        <taxon>Bacteria</taxon>
        <taxon>Bacillati</taxon>
        <taxon>Actinomycetota</taxon>
        <taxon>Actinomycetes</taxon>
        <taxon>Kitasatosporales</taxon>
        <taxon>Streptomycetaceae</taxon>
        <taxon>Streptomyces</taxon>
    </lineage>
</organism>
<dbReference type="InterPro" id="IPR003593">
    <property type="entry name" value="AAA+_ATPase"/>
</dbReference>
<feature type="domain" description="AAA+ ATPase" evidence="2">
    <location>
        <begin position="112"/>
        <end position="271"/>
    </location>
</feature>
<dbReference type="Gene3D" id="3.40.50.300">
    <property type="entry name" value="P-loop containing nucleotide triphosphate hydrolases"/>
    <property type="match status" value="1"/>
</dbReference>
<reference evidence="4" key="1">
    <citation type="journal article" date="2019" name="Int. J. Syst. Evol. Microbiol.">
        <title>The Global Catalogue of Microorganisms (GCM) 10K type strain sequencing project: providing services to taxonomists for standard genome sequencing and annotation.</title>
        <authorList>
            <consortium name="The Broad Institute Genomics Platform"/>
            <consortium name="The Broad Institute Genome Sequencing Center for Infectious Disease"/>
            <person name="Wu L."/>
            <person name="Ma J."/>
        </authorList>
    </citation>
    <scope>NUCLEOTIDE SEQUENCE [LARGE SCALE GENOMIC DNA]</scope>
    <source>
        <strain evidence="4">CCM 7224</strain>
    </source>
</reference>
<gene>
    <name evidence="3" type="ORF">ACFPFX_04720</name>
</gene>
<dbReference type="InterPro" id="IPR018647">
    <property type="entry name" value="SLFN_3-like_DNA/RNA_helicase"/>
</dbReference>
<keyword evidence="3" id="KW-0547">Nucleotide-binding</keyword>
<feature type="compositionally biased region" description="Basic and acidic residues" evidence="1">
    <location>
        <begin position="382"/>
        <end position="393"/>
    </location>
</feature>
<keyword evidence="3" id="KW-0347">Helicase</keyword>
<feature type="region of interest" description="Disordered" evidence="1">
    <location>
        <begin position="371"/>
        <end position="412"/>
    </location>
</feature>
<dbReference type="Proteomes" id="UP001595834">
    <property type="component" value="Unassembled WGS sequence"/>
</dbReference>
<accession>A0ABV9UGI3</accession>
<dbReference type="Pfam" id="PF09848">
    <property type="entry name" value="SLFN-g3_helicase"/>
    <property type="match status" value="1"/>
</dbReference>
<evidence type="ECO:0000313" key="4">
    <source>
        <dbReference type="Proteomes" id="UP001595834"/>
    </source>
</evidence>
<dbReference type="RefSeq" id="WP_344370434.1">
    <property type="nucleotide sequence ID" value="NZ_BAAASQ010000001.1"/>
</dbReference>
<comment type="caution">
    <text evidence="3">The sequence shown here is derived from an EMBL/GenBank/DDBJ whole genome shotgun (WGS) entry which is preliminary data.</text>
</comment>
<name>A0ABV9UGI3_9ACTN</name>
<dbReference type="SMART" id="SM00382">
    <property type="entry name" value="AAA"/>
    <property type="match status" value="1"/>
</dbReference>
<protein>
    <submittedName>
        <fullName evidence="3">DNA/RNA helicase domain-containing protein</fullName>
    </submittedName>
</protein>
<dbReference type="SUPFAM" id="SSF52540">
    <property type="entry name" value="P-loop containing nucleoside triphosphate hydrolases"/>
    <property type="match status" value="1"/>
</dbReference>
<evidence type="ECO:0000256" key="1">
    <source>
        <dbReference type="SAM" id="MobiDB-lite"/>
    </source>
</evidence>
<evidence type="ECO:0000313" key="3">
    <source>
        <dbReference type="EMBL" id="MFC4955598.1"/>
    </source>
</evidence>
<dbReference type="GO" id="GO:0004386">
    <property type="term" value="F:helicase activity"/>
    <property type="evidence" value="ECO:0007669"/>
    <property type="project" value="UniProtKB-KW"/>
</dbReference>
<keyword evidence="3" id="KW-0378">Hydrolase</keyword>